<dbReference type="GO" id="GO:0010417">
    <property type="term" value="P:glucuronoxylan biosynthetic process"/>
    <property type="evidence" value="ECO:0007669"/>
    <property type="project" value="TreeGrafter"/>
</dbReference>
<comment type="function">
    <text evidence="13">Involved in the synthesis of glucuronoxylan hemicellulose in secondary cell walls.</text>
</comment>
<keyword evidence="5" id="KW-0812">Transmembrane</keyword>
<accession>A0AA39DSZ2</accession>
<dbReference type="EMBL" id="JARBHA010000008">
    <property type="protein sequence ID" value="KAJ9694510.1"/>
    <property type="molecule type" value="Genomic_DNA"/>
</dbReference>
<dbReference type="Proteomes" id="UP001168098">
    <property type="component" value="Unassembled WGS sequence"/>
</dbReference>
<evidence type="ECO:0000256" key="10">
    <source>
        <dbReference type="ARBA" id="ARBA00023180"/>
    </source>
</evidence>
<keyword evidence="6 13" id="KW-0735">Signal-anchor</keyword>
<evidence type="ECO:0000256" key="1">
    <source>
        <dbReference type="ARBA" id="ARBA00004323"/>
    </source>
</evidence>
<evidence type="ECO:0000256" key="11">
    <source>
        <dbReference type="ARBA" id="ARBA00023316"/>
    </source>
</evidence>
<protein>
    <recommendedName>
        <fullName evidence="13">Glycosyltransferases</fullName>
        <ecNumber evidence="13">2.4.-.-</ecNumber>
    </recommendedName>
</protein>
<proteinExistence type="inferred from homology"/>
<name>A0AA39DSZ2_VITRO</name>
<dbReference type="GO" id="GO:0042285">
    <property type="term" value="F:xylosyltransferase activity"/>
    <property type="evidence" value="ECO:0007669"/>
    <property type="project" value="TreeGrafter"/>
</dbReference>
<keyword evidence="4 13" id="KW-0808">Transferase</keyword>
<comment type="subcellular location">
    <subcellularLocation>
        <location evidence="1 13">Golgi apparatus membrane</location>
        <topology evidence="1 13">Single-pass type II membrane protein</topology>
    </subcellularLocation>
</comment>
<dbReference type="FunFam" id="3.90.550.10:FF:000084">
    <property type="entry name" value="Glycosyltransferases"/>
    <property type="match status" value="1"/>
</dbReference>
<evidence type="ECO:0000256" key="2">
    <source>
        <dbReference type="ARBA" id="ARBA00007706"/>
    </source>
</evidence>
<evidence type="ECO:0000256" key="9">
    <source>
        <dbReference type="ARBA" id="ARBA00023136"/>
    </source>
</evidence>
<evidence type="ECO:0000256" key="4">
    <source>
        <dbReference type="ARBA" id="ARBA00022679"/>
    </source>
</evidence>
<comment type="similarity">
    <text evidence="2 13">Belongs to the glycosyltransferase 43 family.</text>
</comment>
<evidence type="ECO:0000313" key="14">
    <source>
        <dbReference type="EMBL" id="KAJ9694510.1"/>
    </source>
</evidence>
<dbReference type="InterPro" id="IPR005027">
    <property type="entry name" value="Glyco_trans_43"/>
</dbReference>
<evidence type="ECO:0000256" key="7">
    <source>
        <dbReference type="ARBA" id="ARBA00022989"/>
    </source>
</evidence>
<dbReference type="AlphaFoldDB" id="A0AA39DSZ2"/>
<dbReference type="Gene3D" id="3.90.550.10">
    <property type="entry name" value="Spore Coat Polysaccharide Biosynthesis Protein SpsA, Chain A"/>
    <property type="match status" value="1"/>
</dbReference>
<reference evidence="14 15" key="1">
    <citation type="journal article" date="2023" name="BMC Biotechnol.">
        <title>Vitis rotundifolia cv Carlos genome sequencing.</title>
        <authorList>
            <person name="Huff M."/>
            <person name="Hulse-Kemp A."/>
            <person name="Scheffler B."/>
            <person name="Youngblood R."/>
            <person name="Simpson S."/>
            <person name="Babiker E."/>
            <person name="Staton M."/>
        </authorList>
    </citation>
    <scope>NUCLEOTIDE SEQUENCE [LARGE SCALE GENOMIC DNA]</scope>
    <source>
        <tissue evidence="14">Leaf</tissue>
    </source>
</reference>
<evidence type="ECO:0000256" key="13">
    <source>
        <dbReference type="RuleBase" id="RU363127"/>
    </source>
</evidence>
<keyword evidence="15" id="KW-1185">Reference proteome</keyword>
<evidence type="ECO:0000256" key="6">
    <source>
        <dbReference type="ARBA" id="ARBA00022968"/>
    </source>
</evidence>
<evidence type="ECO:0000256" key="12">
    <source>
        <dbReference type="PIRSR" id="PIRSR605027-4"/>
    </source>
</evidence>
<evidence type="ECO:0000256" key="5">
    <source>
        <dbReference type="ARBA" id="ARBA00022692"/>
    </source>
</evidence>
<dbReference type="Pfam" id="PF03360">
    <property type="entry name" value="Glyco_transf_43"/>
    <property type="match status" value="1"/>
</dbReference>
<gene>
    <name evidence="14" type="ORF">PVL29_010144</name>
</gene>
<keyword evidence="8 13" id="KW-0333">Golgi apparatus</keyword>
<dbReference type="PANTHER" id="PTHR10896">
    <property type="entry name" value="GALACTOSYLGALACTOSYLXYLOSYLPROTEIN 3-BETA-GLUCURONOSYLTRANSFERASE BETA-1,3-GLUCURONYLTRANSFERASE"/>
    <property type="match status" value="1"/>
</dbReference>
<dbReference type="GO" id="GO:0000139">
    <property type="term" value="C:Golgi membrane"/>
    <property type="evidence" value="ECO:0007669"/>
    <property type="project" value="UniProtKB-SubCell"/>
</dbReference>
<keyword evidence="9" id="KW-0472">Membrane</keyword>
<dbReference type="GO" id="GO:0009834">
    <property type="term" value="P:plant-type secondary cell wall biogenesis"/>
    <property type="evidence" value="ECO:0007669"/>
    <property type="project" value="TreeGrafter"/>
</dbReference>
<dbReference type="GO" id="GO:0015018">
    <property type="term" value="F:galactosylgalactosylxylosylprotein 3-beta-glucuronosyltransferase activity"/>
    <property type="evidence" value="ECO:0007669"/>
    <property type="project" value="InterPro"/>
</dbReference>
<dbReference type="EC" id="2.4.-.-" evidence="13"/>
<keyword evidence="10" id="KW-0325">Glycoprotein</keyword>
<evidence type="ECO:0000313" key="15">
    <source>
        <dbReference type="Proteomes" id="UP001168098"/>
    </source>
</evidence>
<comment type="caution">
    <text evidence="14">The sequence shown here is derived from an EMBL/GenBank/DDBJ whole genome shotgun (WGS) entry which is preliminary data.</text>
</comment>
<evidence type="ECO:0000256" key="3">
    <source>
        <dbReference type="ARBA" id="ARBA00022676"/>
    </source>
</evidence>
<keyword evidence="11 13" id="KW-0961">Cell wall biogenesis/degradation</keyword>
<dbReference type="PANTHER" id="PTHR10896:SF59">
    <property type="entry name" value="BETA-1,4-XYLOSYLTRANSFERASE IRX9"/>
    <property type="match status" value="1"/>
</dbReference>
<keyword evidence="7" id="KW-1133">Transmembrane helix</keyword>
<organism evidence="14 15">
    <name type="scientific">Vitis rotundifolia</name>
    <name type="common">Muscadine grape</name>
    <dbReference type="NCBI Taxonomy" id="103349"/>
    <lineage>
        <taxon>Eukaryota</taxon>
        <taxon>Viridiplantae</taxon>
        <taxon>Streptophyta</taxon>
        <taxon>Embryophyta</taxon>
        <taxon>Tracheophyta</taxon>
        <taxon>Spermatophyta</taxon>
        <taxon>Magnoliopsida</taxon>
        <taxon>eudicotyledons</taxon>
        <taxon>Gunneridae</taxon>
        <taxon>Pentapetalae</taxon>
        <taxon>rosids</taxon>
        <taxon>Vitales</taxon>
        <taxon>Vitaceae</taxon>
        <taxon>Viteae</taxon>
        <taxon>Vitis</taxon>
    </lineage>
</organism>
<feature type="site" description="Interaction with galactose moiety of substrate glycoprotein" evidence="12">
    <location>
        <position position="246"/>
    </location>
</feature>
<dbReference type="InterPro" id="IPR029044">
    <property type="entry name" value="Nucleotide-diphossugar_trans"/>
</dbReference>
<sequence>MGSSERSKKRVQLWKKAVVQFSLCFVMGFFMGFAPGGKASFFSSNAAALNQSQFSPQPVEMLHLSMTPNDGNGNRTLMAETPVEVPARSREVETAEGLQEGEDEPKLVPRRLLIIVTPAGSEDPSRGVLLRRLAYTLRLVPPPLLWIVVEAQTDSSEVSEILRKTGIMYRHLVSKENFTEPAAEMDHQRNLALSHIEHHKLSGIVHFAALSNVYDLGFFDEIRDIEVFGTWPMASLSANRNKVIMEGPVCDSSQVIGWHLKKMNNETETRSPLHISSFSFNSSILWDPERWGRPSSVQDNSQNSIKFVKEVALEDESKLKGIPQEDCSRIMLWNLHIPVGTIPRYHQRLTPLDDSRR</sequence>
<evidence type="ECO:0000256" key="8">
    <source>
        <dbReference type="ARBA" id="ARBA00023034"/>
    </source>
</evidence>
<dbReference type="SUPFAM" id="SSF53448">
    <property type="entry name" value="Nucleotide-diphospho-sugar transferases"/>
    <property type="match status" value="1"/>
</dbReference>
<dbReference type="GO" id="GO:0071555">
    <property type="term" value="P:cell wall organization"/>
    <property type="evidence" value="ECO:0007669"/>
    <property type="project" value="UniProtKB-KW"/>
</dbReference>
<keyword evidence="3" id="KW-0328">Glycosyltransferase</keyword>